<proteinExistence type="predicted"/>
<dbReference type="OrthoDB" id="769863at2"/>
<organism evidence="1 2">
    <name type="scientific">Aequorivita viscosa</name>
    <dbReference type="NCBI Taxonomy" id="797419"/>
    <lineage>
        <taxon>Bacteria</taxon>
        <taxon>Pseudomonadati</taxon>
        <taxon>Bacteroidota</taxon>
        <taxon>Flavobacteriia</taxon>
        <taxon>Flavobacteriales</taxon>
        <taxon>Flavobacteriaceae</taxon>
        <taxon>Aequorivita</taxon>
    </lineage>
</organism>
<evidence type="ECO:0000313" key="1">
    <source>
        <dbReference type="EMBL" id="SHJ76879.1"/>
    </source>
</evidence>
<gene>
    <name evidence="1" type="ORF">SAMN04487908_1259</name>
</gene>
<dbReference type="AlphaFoldDB" id="A0A1M6M060"/>
<sequence>MSKMAFEVDSKKASDIDEIRIKNGSIGATLNILTGMQGEYFLHYCPSLEISGYGKTEDEALELLRNELEVFCEDLFEMNQKEREHYLISLGFKKQKFHNKNFSKAYVDENGRLRDFDEGTVKRELLETA</sequence>
<reference evidence="2" key="1">
    <citation type="submission" date="2016-11" db="EMBL/GenBank/DDBJ databases">
        <authorList>
            <person name="Varghese N."/>
            <person name="Submissions S."/>
        </authorList>
    </citation>
    <scope>NUCLEOTIDE SEQUENCE [LARGE SCALE GENOMIC DNA]</scope>
    <source>
        <strain evidence="2">DSM 26349</strain>
    </source>
</reference>
<dbReference type="EMBL" id="FQYV01000025">
    <property type="protein sequence ID" value="SHJ76879.1"/>
    <property type="molecule type" value="Genomic_DNA"/>
</dbReference>
<accession>A0A1M6M060</accession>
<dbReference type="RefSeq" id="WP_083540792.1">
    <property type="nucleotide sequence ID" value="NZ_FNNS01000024.1"/>
</dbReference>
<evidence type="ECO:0008006" key="3">
    <source>
        <dbReference type="Google" id="ProtNLM"/>
    </source>
</evidence>
<name>A0A1M6M060_9FLAO</name>
<dbReference type="STRING" id="797419.SAMN05216556_12451"/>
<keyword evidence="2" id="KW-1185">Reference proteome</keyword>
<evidence type="ECO:0000313" key="2">
    <source>
        <dbReference type="Proteomes" id="UP000184172"/>
    </source>
</evidence>
<dbReference type="Proteomes" id="UP000184172">
    <property type="component" value="Unassembled WGS sequence"/>
</dbReference>
<protein>
    <recommendedName>
        <fullName evidence="3">HicB_like antitoxin of toxin-antitoxin system</fullName>
    </recommendedName>
</protein>